<dbReference type="InterPro" id="IPR037238">
    <property type="entry name" value="YbiA-like_sf"/>
</dbReference>
<dbReference type="Gene3D" id="1.10.357.40">
    <property type="entry name" value="YbiA-like"/>
    <property type="match status" value="1"/>
</dbReference>
<evidence type="ECO:0000256" key="1">
    <source>
        <dbReference type="ARBA" id="ARBA00000022"/>
    </source>
</evidence>
<dbReference type="RefSeq" id="WP_205114388.1">
    <property type="nucleotide sequence ID" value="NZ_JAFBCM010000001.1"/>
</dbReference>
<accession>A0ABV7YA12</accession>
<dbReference type="InterPro" id="IPR012816">
    <property type="entry name" value="NADAR"/>
</dbReference>
<name>A0ABV7YA12_9ACTN</name>
<dbReference type="Pfam" id="PF08719">
    <property type="entry name" value="NADAR"/>
    <property type="match status" value="1"/>
</dbReference>
<comment type="caution">
    <text evidence="4">The sequence shown here is derived from an EMBL/GenBank/DDBJ whole genome shotgun (WGS) entry which is preliminary data.</text>
</comment>
<feature type="domain" description="NADAR" evidence="3">
    <location>
        <begin position="8"/>
        <end position="146"/>
    </location>
</feature>
<comment type="catalytic activity">
    <reaction evidence="2">
        <text>2,5-diamino-6-hydroxy-4-(5-phosphoribosylamino)-pyrimidine + H2O = 2,5,6-triamino-4-hydroxypyrimidine + D-ribose 5-phosphate</text>
        <dbReference type="Rhea" id="RHEA:23436"/>
        <dbReference type="ChEBI" id="CHEBI:15377"/>
        <dbReference type="ChEBI" id="CHEBI:58614"/>
        <dbReference type="ChEBI" id="CHEBI:78346"/>
        <dbReference type="ChEBI" id="CHEBI:137796"/>
    </reaction>
</comment>
<sequence length="150" mass="17066">MTLDVIHFYRPTDPWGELSNFAPYPLLIDAVEWPTSEHLFQASKFADTPYAEEIRRAPNPMEAARLGRDHTRGMRRDWYGVRDAVMKKALLAKFTQHGDLRALLLSTGDALLVEHTKNDRYWGDGGDGSGRNRLGLLLMEVREQLRVAAS</sequence>
<evidence type="ECO:0000313" key="4">
    <source>
        <dbReference type="EMBL" id="MFC3761737.1"/>
    </source>
</evidence>
<evidence type="ECO:0000256" key="2">
    <source>
        <dbReference type="ARBA" id="ARBA00000751"/>
    </source>
</evidence>
<protein>
    <submittedName>
        <fullName evidence="4">NADAR family protein</fullName>
    </submittedName>
</protein>
<comment type="catalytic activity">
    <reaction evidence="1">
        <text>5-amino-6-(5-phospho-D-ribosylamino)uracil + H2O = 5,6-diaminouracil + D-ribose 5-phosphate</text>
        <dbReference type="Rhea" id="RHEA:55020"/>
        <dbReference type="ChEBI" id="CHEBI:15377"/>
        <dbReference type="ChEBI" id="CHEBI:46252"/>
        <dbReference type="ChEBI" id="CHEBI:58453"/>
        <dbReference type="ChEBI" id="CHEBI:78346"/>
    </reaction>
</comment>
<proteinExistence type="predicted"/>
<evidence type="ECO:0000313" key="5">
    <source>
        <dbReference type="Proteomes" id="UP001595699"/>
    </source>
</evidence>
<evidence type="ECO:0000259" key="3">
    <source>
        <dbReference type="Pfam" id="PF08719"/>
    </source>
</evidence>
<keyword evidence="5" id="KW-1185">Reference proteome</keyword>
<dbReference type="NCBIfam" id="TIGR02464">
    <property type="entry name" value="ribofla_fusion"/>
    <property type="match status" value="1"/>
</dbReference>
<organism evidence="4 5">
    <name type="scientific">Tenggerimyces flavus</name>
    <dbReference type="NCBI Taxonomy" id="1708749"/>
    <lineage>
        <taxon>Bacteria</taxon>
        <taxon>Bacillati</taxon>
        <taxon>Actinomycetota</taxon>
        <taxon>Actinomycetes</taxon>
        <taxon>Propionibacteriales</taxon>
        <taxon>Nocardioidaceae</taxon>
        <taxon>Tenggerimyces</taxon>
    </lineage>
</organism>
<dbReference type="Proteomes" id="UP001595699">
    <property type="component" value="Unassembled WGS sequence"/>
</dbReference>
<reference evidence="5" key="1">
    <citation type="journal article" date="2019" name="Int. J. Syst. Evol. Microbiol.">
        <title>The Global Catalogue of Microorganisms (GCM) 10K type strain sequencing project: providing services to taxonomists for standard genome sequencing and annotation.</title>
        <authorList>
            <consortium name="The Broad Institute Genomics Platform"/>
            <consortium name="The Broad Institute Genome Sequencing Center for Infectious Disease"/>
            <person name="Wu L."/>
            <person name="Ma J."/>
        </authorList>
    </citation>
    <scope>NUCLEOTIDE SEQUENCE [LARGE SCALE GENOMIC DNA]</scope>
    <source>
        <strain evidence="5">CGMCC 4.7241</strain>
    </source>
</reference>
<gene>
    <name evidence="4" type="ORF">ACFOUW_12910</name>
</gene>
<dbReference type="EMBL" id="JBHRZH010000009">
    <property type="protein sequence ID" value="MFC3761737.1"/>
    <property type="molecule type" value="Genomic_DNA"/>
</dbReference>
<dbReference type="SUPFAM" id="SSF143990">
    <property type="entry name" value="YbiA-like"/>
    <property type="match status" value="1"/>
</dbReference>
<dbReference type="CDD" id="cd15457">
    <property type="entry name" value="NADAR"/>
    <property type="match status" value="1"/>
</dbReference>